<name>A0AAP8PNM5_9STAP</name>
<dbReference type="AlphaFoldDB" id="A0AAP8PNM5"/>
<dbReference type="SUPFAM" id="SSF55781">
    <property type="entry name" value="GAF domain-like"/>
    <property type="match status" value="1"/>
</dbReference>
<dbReference type="FunFam" id="3.30.450.40:FF:000008">
    <property type="entry name" value="GAF domain-containing proteins"/>
    <property type="match status" value="1"/>
</dbReference>
<dbReference type="InterPro" id="IPR029016">
    <property type="entry name" value="GAF-like_dom_sf"/>
</dbReference>
<dbReference type="InterPro" id="IPR051330">
    <property type="entry name" value="Phosphatase_reg/MetRdx"/>
</dbReference>
<proteinExistence type="inferred from homology"/>
<accession>A0AAP8PNM5</accession>
<sequence length="157" mass="17205">MRRGPPMQTNYNLLQKQLESLIEDETNLITILSNASALINDNLDEVNWVGFYLVDNGELILGPFQGHPACMHIALGSGVCGTAASQDETQVVQDVHQFPGHIACDANSQSEIVVPIHQHNEVIGVLDIDAPIKNRFDETDKQGLETVVAILEAQLNH</sequence>
<dbReference type="GO" id="GO:0033745">
    <property type="term" value="F:L-methionine-(R)-S-oxide reductase activity"/>
    <property type="evidence" value="ECO:0007669"/>
    <property type="project" value="TreeGrafter"/>
</dbReference>
<comment type="similarity">
    <text evidence="1">Belongs to the free Met sulfoxide reductase family.</text>
</comment>
<organism evidence="4 5">
    <name type="scientific">Staphylococcus auricularis</name>
    <dbReference type="NCBI Taxonomy" id="29379"/>
    <lineage>
        <taxon>Bacteria</taxon>
        <taxon>Bacillati</taxon>
        <taxon>Bacillota</taxon>
        <taxon>Bacilli</taxon>
        <taxon>Bacillales</taxon>
        <taxon>Staphylococcaceae</taxon>
        <taxon>Staphylococcus</taxon>
    </lineage>
</organism>
<gene>
    <name evidence="4" type="ORF">CD158_06530</name>
    <name evidence="3" type="ORF">QYH67_04295</name>
</gene>
<evidence type="ECO:0000256" key="1">
    <source>
        <dbReference type="ARBA" id="ARBA00038454"/>
    </source>
</evidence>
<evidence type="ECO:0000259" key="2">
    <source>
        <dbReference type="SMART" id="SM00065"/>
    </source>
</evidence>
<protein>
    <submittedName>
        <fullName evidence="4">GAF domain-containing protein</fullName>
    </submittedName>
</protein>
<evidence type="ECO:0000313" key="3">
    <source>
        <dbReference type="EMBL" id="MDN4532811.1"/>
    </source>
</evidence>
<dbReference type="GO" id="GO:0005829">
    <property type="term" value="C:cytosol"/>
    <property type="evidence" value="ECO:0007669"/>
    <property type="project" value="TreeGrafter"/>
</dbReference>
<dbReference type="Pfam" id="PF01590">
    <property type="entry name" value="GAF"/>
    <property type="match status" value="1"/>
</dbReference>
<reference evidence="4 5" key="1">
    <citation type="submission" date="2017-08" db="EMBL/GenBank/DDBJ databases">
        <title>Draft genome sequences of 64 type strains of genus Staph aureus.</title>
        <authorList>
            <person name="Cole K."/>
            <person name="Golubchik T."/>
            <person name="Russell J."/>
            <person name="Foster D."/>
            <person name="Llewelyn M."/>
            <person name="Wilson D."/>
            <person name="Crook D."/>
            <person name="Paul J."/>
        </authorList>
    </citation>
    <scope>NUCLEOTIDE SEQUENCE [LARGE SCALE GENOMIC DNA]</scope>
    <source>
        <strain evidence="4 5">NCTC 12101</strain>
    </source>
</reference>
<dbReference type="InterPro" id="IPR003018">
    <property type="entry name" value="GAF"/>
</dbReference>
<dbReference type="Proteomes" id="UP000242470">
    <property type="component" value="Unassembled WGS sequence"/>
</dbReference>
<dbReference type="SMART" id="SM00065">
    <property type="entry name" value="GAF"/>
    <property type="match status" value="1"/>
</dbReference>
<dbReference type="InterPro" id="IPR000614">
    <property type="entry name" value="FRMsr_CS"/>
</dbReference>
<dbReference type="EMBL" id="PPQW01000033">
    <property type="protein sequence ID" value="PNZ67301.1"/>
    <property type="molecule type" value="Genomic_DNA"/>
</dbReference>
<reference evidence="3" key="2">
    <citation type="submission" date="2023-07" db="EMBL/GenBank/DDBJ databases">
        <title>Evaluation of the beneficial properties of pineapple isolates.</title>
        <authorList>
            <person name="Adefiranye O."/>
        </authorList>
    </citation>
    <scope>NUCLEOTIDE SEQUENCE</scope>
    <source>
        <strain evidence="3">PAPLE_T1</strain>
    </source>
</reference>
<evidence type="ECO:0000313" key="5">
    <source>
        <dbReference type="Proteomes" id="UP000242470"/>
    </source>
</evidence>
<dbReference type="EMBL" id="JAUHQC010000006">
    <property type="protein sequence ID" value="MDN4532811.1"/>
    <property type="molecule type" value="Genomic_DNA"/>
</dbReference>
<dbReference type="PROSITE" id="PS01320">
    <property type="entry name" value="UPF0067"/>
    <property type="match status" value="1"/>
</dbReference>
<dbReference type="PANTHER" id="PTHR21021:SF15">
    <property type="entry name" value="FREE METHIONINE-R-SULFOXIDE REDUCTASE"/>
    <property type="match status" value="1"/>
</dbReference>
<comment type="caution">
    <text evidence="4">The sequence shown here is derived from an EMBL/GenBank/DDBJ whole genome shotgun (WGS) entry which is preliminary data.</text>
</comment>
<dbReference type="PANTHER" id="PTHR21021">
    <property type="entry name" value="GAF/PUTATIVE CYTOSKELETAL PROTEIN"/>
    <property type="match status" value="1"/>
</dbReference>
<feature type="domain" description="GAF" evidence="2">
    <location>
        <begin position="27"/>
        <end position="156"/>
    </location>
</feature>
<evidence type="ECO:0000313" key="4">
    <source>
        <dbReference type="EMBL" id="PNZ67301.1"/>
    </source>
</evidence>
<dbReference type="Gene3D" id="3.30.450.40">
    <property type="match status" value="1"/>
</dbReference>
<dbReference type="Proteomes" id="UP001171687">
    <property type="component" value="Unassembled WGS sequence"/>
</dbReference>